<proteinExistence type="predicted"/>
<keyword evidence="3" id="KW-1185">Reference proteome</keyword>
<sequence>MQRAATLLREQQWIDIFKVGTANVYRVNSGVFWTARADGRWASLRHIPLVQAEQHADALVTSTALGSDDPPEQARSTFTRAGTTLRENATAARRADGHFQPNDSSLLTLRRNPS</sequence>
<geneLocation type="plasmid" evidence="2 3">
    <name>pBN6</name>
</geneLocation>
<evidence type="ECO:0000313" key="3">
    <source>
        <dbReference type="Proteomes" id="UP000215158"/>
    </source>
</evidence>
<evidence type="ECO:0000256" key="1">
    <source>
        <dbReference type="SAM" id="MobiDB-lite"/>
    </source>
</evidence>
<dbReference type="AlphaFoldDB" id="A0A248VZK8"/>
<feature type="compositionally biased region" description="Polar residues" evidence="1">
    <location>
        <begin position="74"/>
        <end position="87"/>
    </location>
</feature>
<gene>
    <name evidence="2" type="ORF">CJU94_40540</name>
</gene>
<dbReference type="KEGG" id="parb:CJU94_40540"/>
<evidence type="ECO:0000313" key="2">
    <source>
        <dbReference type="EMBL" id="ASW04434.1"/>
    </source>
</evidence>
<keyword evidence="2" id="KW-0614">Plasmid</keyword>
<feature type="region of interest" description="Disordered" evidence="1">
    <location>
        <begin position="63"/>
        <end position="114"/>
    </location>
</feature>
<name>A0A248VZK8_9BURK</name>
<dbReference type="Proteomes" id="UP000215158">
    <property type="component" value="Plasmid pBN6"/>
</dbReference>
<protein>
    <submittedName>
        <fullName evidence="2">Uncharacterized protein</fullName>
    </submittedName>
</protein>
<organism evidence="2 3">
    <name type="scientific">Paraburkholderia aromaticivorans</name>
    <dbReference type="NCBI Taxonomy" id="2026199"/>
    <lineage>
        <taxon>Bacteria</taxon>
        <taxon>Pseudomonadati</taxon>
        <taxon>Pseudomonadota</taxon>
        <taxon>Betaproteobacteria</taxon>
        <taxon>Burkholderiales</taxon>
        <taxon>Burkholderiaceae</taxon>
        <taxon>Paraburkholderia</taxon>
    </lineage>
</organism>
<accession>A0A248VZK8</accession>
<dbReference type="EMBL" id="CP022996">
    <property type="protein sequence ID" value="ASW04434.1"/>
    <property type="molecule type" value="Genomic_DNA"/>
</dbReference>
<dbReference type="OrthoDB" id="9132189at2"/>
<reference evidence="2 3" key="1">
    <citation type="submission" date="2017-08" db="EMBL/GenBank/DDBJ databases">
        <title>Identification and genetic characteristics of simultaneous BTEX- and naphthalene-degrading Paraburkholderia sp. BN5 isolated from petroleum-contaminated soil.</title>
        <authorList>
            <person name="Lee Y."/>
            <person name="Jeon C.O."/>
        </authorList>
    </citation>
    <scope>NUCLEOTIDE SEQUENCE [LARGE SCALE GENOMIC DNA]</scope>
    <source>
        <strain evidence="2 3">BN5</strain>
        <plasmid evidence="2 3">pBN6</plasmid>
    </source>
</reference>
<dbReference type="RefSeq" id="WP_095424044.1">
    <property type="nucleotide sequence ID" value="NZ_CP022996.1"/>
</dbReference>